<evidence type="ECO:0000313" key="1">
    <source>
        <dbReference type="EMBL" id="CAH1737394.1"/>
    </source>
</evidence>
<organism evidence="1 2">
    <name type="scientific">Aphis gossypii</name>
    <name type="common">Cotton aphid</name>
    <dbReference type="NCBI Taxonomy" id="80765"/>
    <lineage>
        <taxon>Eukaryota</taxon>
        <taxon>Metazoa</taxon>
        <taxon>Ecdysozoa</taxon>
        <taxon>Arthropoda</taxon>
        <taxon>Hexapoda</taxon>
        <taxon>Insecta</taxon>
        <taxon>Pterygota</taxon>
        <taxon>Neoptera</taxon>
        <taxon>Paraneoptera</taxon>
        <taxon>Hemiptera</taxon>
        <taxon>Sternorrhyncha</taxon>
        <taxon>Aphidomorpha</taxon>
        <taxon>Aphidoidea</taxon>
        <taxon>Aphididae</taxon>
        <taxon>Aphidini</taxon>
        <taxon>Aphis</taxon>
        <taxon>Aphis</taxon>
    </lineage>
</organism>
<protein>
    <submittedName>
        <fullName evidence="1">Uncharacterized protein</fullName>
    </submittedName>
</protein>
<gene>
    <name evidence="1" type="ORF">APHIGO_LOCUS10938</name>
</gene>
<accession>A0A9P0NRZ0</accession>
<dbReference type="Proteomes" id="UP001154329">
    <property type="component" value="Chromosome 4"/>
</dbReference>
<proteinExistence type="predicted"/>
<evidence type="ECO:0000313" key="2">
    <source>
        <dbReference type="Proteomes" id="UP001154329"/>
    </source>
</evidence>
<sequence length="143" mass="15879">MVFTIIIIIPSTTVRRTNTILAHSAHTRTRVMRAPRPARLEFESRGGGGGDVLSGRWPCGRRCRFSTRRRVGAAVMSFVFGVDRDRRPAGRRKNISNWFRRGRATVASRVRRNLVLGGFSSIAYSHPGHHPSPTAGTKAVCLI</sequence>
<name>A0A9P0NRZ0_APHGO</name>
<dbReference type="AlphaFoldDB" id="A0A9P0NRZ0"/>
<reference evidence="1" key="2">
    <citation type="submission" date="2022-10" db="EMBL/GenBank/DDBJ databases">
        <authorList>
            <consortium name="ENA_rothamsted_submissions"/>
            <consortium name="culmorum"/>
            <person name="King R."/>
        </authorList>
    </citation>
    <scope>NUCLEOTIDE SEQUENCE</scope>
</reference>
<dbReference type="EMBL" id="OU899037">
    <property type="protein sequence ID" value="CAH1737394.1"/>
    <property type="molecule type" value="Genomic_DNA"/>
</dbReference>
<reference evidence="1" key="1">
    <citation type="submission" date="2022-02" db="EMBL/GenBank/DDBJ databases">
        <authorList>
            <person name="King R."/>
        </authorList>
    </citation>
    <scope>NUCLEOTIDE SEQUENCE</scope>
</reference>
<keyword evidence="2" id="KW-1185">Reference proteome</keyword>